<proteinExistence type="predicted"/>
<protein>
    <submittedName>
        <fullName evidence="2">DUF2796 domain-containing protein</fullName>
    </submittedName>
</protein>
<keyword evidence="1" id="KW-0732">Signal</keyword>
<sequence length="182" mass="20222">MIRKAAAALFLFGTVSVPAVHASETRSAHAHEHGHGTLNIAFEDNRVLMELEIPGADIVGFEHEPKSDSDKAAVEAAEEKLKNGVALFRFDGTACRFEEAHLEDHHEEHAKNESHDHEEGEHSEFHVAYELSCDDTARISGMAFPFFAAFPNSEELEVTIIGTSGQFHYEVERDEPNISLKK</sequence>
<keyword evidence="3" id="KW-1185">Reference proteome</keyword>
<evidence type="ECO:0000256" key="1">
    <source>
        <dbReference type="SAM" id="SignalP"/>
    </source>
</evidence>
<dbReference type="AlphaFoldDB" id="A0A9J7AQ94"/>
<evidence type="ECO:0000313" key="2">
    <source>
        <dbReference type="EMBL" id="UUX49779.1"/>
    </source>
</evidence>
<organism evidence="2 3">
    <name type="scientific">Nisaea acidiphila</name>
    <dbReference type="NCBI Taxonomy" id="1862145"/>
    <lineage>
        <taxon>Bacteria</taxon>
        <taxon>Pseudomonadati</taxon>
        <taxon>Pseudomonadota</taxon>
        <taxon>Alphaproteobacteria</taxon>
        <taxon>Rhodospirillales</taxon>
        <taxon>Thalassobaculaceae</taxon>
        <taxon>Nisaea</taxon>
    </lineage>
</organism>
<evidence type="ECO:0000313" key="3">
    <source>
        <dbReference type="Proteomes" id="UP001060336"/>
    </source>
</evidence>
<dbReference type="KEGG" id="naci:NUH88_20580"/>
<accession>A0A9J7AQ94</accession>
<dbReference type="EMBL" id="CP102480">
    <property type="protein sequence ID" value="UUX49779.1"/>
    <property type="molecule type" value="Genomic_DNA"/>
</dbReference>
<dbReference type="RefSeq" id="WP_257768634.1">
    <property type="nucleotide sequence ID" value="NZ_CP102480.1"/>
</dbReference>
<feature type="signal peptide" evidence="1">
    <location>
        <begin position="1"/>
        <end position="22"/>
    </location>
</feature>
<name>A0A9J7AQ94_9PROT</name>
<dbReference type="Proteomes" id="UP001060336">
    <property type="component" value="Chromosome"/>
</dbReference>
<feature type="chain" id="PRO_5039929120" evidence="1">
    <location>
        <begin position="23"/>
        <end position="182"/>
    </location>
</feature>
<dbReference type="Pfam" id="PF10986">
    <property type="entry name" value="ZrgA"/>
    <property type="match status" value="1"/>
</dbReference>
<dbReference type="InterPro" id="IPR021253">
    <property type="entry name" value="ZrgA-like"/>
</dbReference>
<gene>
    <name evidence="2" type="ORF">NUH88_20580</name>
</gene>
<reference evidence="2" key="1">
    <citation type="submission" date="2022-08" db="EMBL/GenBank/DDBJ databases">
        <title>Nisaea acidiphila sp. nov., isolated from a marine algal debris and emended description of the genus Nisaea Urios et al. 2008.</title>
        <authorList>
            <person name="Kwon K."/>
        </authorList>
    </citation>
    <scope>NUCLEOTIDE SEQUENCE</scope>
    <source>
        <strain evidence="2">MEBiC11861</strain>
    </source>
</reference>